<evidence type="ECO:0000313" key="8">
    <source>
        <dbReference type="Proteomes" id="UP000478052"/>
    </source>
</evidence>
<feature type="compositionally biased region" description="Basic and acidic residues" evidence="5">
    <location>
        <begin position="568"/>
        <end position="580"/>
    </location>
</feature>
<keyword evidence="3" id="KW-0804">Transcription</keyword>
<accession>A0A6G0YZG5</accession>
<keyword evidence="2" id="KW-0805">Transcription regulation</keyword>
<feature type="domain" description="Bromodomain associated" evidence="6">
    <location>
        <begin position="443"/>
        <end position="504"/>
    </location>
</feature>
<sequence>MEYCSTDPINKSRSNKKYNSGYETNDEDEDNDDDDDCVAVDKGGKQPLPACIRLLAGNICAIDDEPWTVEEGDDFEEDNSDNPQTLPKKTVGNKQNQESSSAISKTFPHVKETEEQLNLKNNHVEMFINSELGKIFENIFDSDNALNIEQLQVQEESELSKKLIVDENINNELDLNESNNTARNAIDMAGISCSTSLPVLPDPSYLINLQGPSYSTDLPGPSHLTDIPGPSYSTDLPGPSYSINLPGTSYSTELPGPSYSADTYGPSYSTDLPGPSCSTSLRDPSCSNDLNIKKDNEMENLVNKIYNDFLRTIETSKTNTDTNQDCSKFPKTNVNNENDGNFECFQEDPDIVNPEIMYNIDLNEHYKYMDLLVQKIENATTKQAKQTVLNECMQLMPIPQTEPEPQVFTKEERLKFAKGICEWEYKIDRDDWDKIMFKRAVIFTAHAGFDESNEESLQVLSEIIIHYIKEIAIIMKKNFDIQIKSSCPDEIDPINNSLQEIGMKGGLRELIQHYNDDIFGRRKAVMNKCKELQKIIDKFVEHAKNSLYDKTDEENLTNTEVISEEISIDEKNKTEAEAKSSAEGNAAIQQNVEHLDD</sequence>
<dbReference type="CDD" id="cd06847">
    <property type="entry name" value="HFD_SUPT7L"/>
    <property type="match status" value="1"/>
</dbReference>
<reference evidence="7 8" key="1">
    <citation type="submission" date="2019-08" db="EMBL/GenBank/DDBJ databases">
        <title>Whole genome of Aphis craccivora.</title>
        <authorList>
            <person name="Voronova N.V."/>
            <person name="Shulinski R.S."/>
            <person name="Bandarenka Y.V."/>
            <person name="Zhorov D.G."/>
            <person name="Warner D."/>
        </authorList>
    </citation>
    <scope>NUCLEOTIDE SEQUENCE [LARGE SCALE GENOMIC DNA]</scope>
    <source>
        <strain evidence="7">180601</strain>
        <tissue evidence="7">Whole Body</tissue>
    </source>
</reference>
<dbReference type="PANTHER" id="PTHR28598">
    <property type="entry name" value="STAGA COMPLEX 65 SUBUNIT GAMMA"/>
    <property type="match status" value="1"/>
</dbReference>
<feature type="region of interest" description="Disordered" evidence="5">
    <location>
        <begin position="217"/>
        <end position="280"/>
    </location>
</feature>
<name>A0A6G0YZG5_APHCR</name>
<feature type="compositionally biased region" description="Polar residues" evidence="5">
    <location>
        <begin position="241"/>
        <end position="252"/>
    </location>
</feature>
<dbReference type="GO" id="GO:0005634">
    <property type="term" value="C:nucleus"/>
    <property type="evidence" value="ECO:0007669"/>
    <property type="project" value="UniProtKB-SubCell"/>
</dbReference>
<organism evidence="7 8">
    <name type="scientific">Aphis craccivora</name>
    <name type="common">Cowpea aphid</name>
    <dbReference type="NCBI Taxonomy" id="307492"/>
    <lineage>
        <taxon>Eukaryota</taxon>
        <taxon>Metazoa</taxon>
        <taxon>Ecdysozoa</taxon>
        <taxon>Arthropoda</taxon>
        <taxon>Hexapoda</taxon>
        <taxon>Insecta</taxon>
        <taxon>Pterygota</taxon>
        <taxon>Neoptera</taxon>
        <taxon>Paraneoptera</taxon>
        <taxon>Hemiptera</taxon>
        <taxon>Sternorrhyncha</taxon>
        <taxon>Aphidomorpha</taxon>
        <taxon>Aphidoidea</taxon>
        <taxon>Aphididae</taxon>
        <taxon>Aphidini</taxon>
        <taxon>Aphis</taxon>
        <taxon>Aphis</taxon>
    </lineage>
</organism>
<evidence type="ECO:0000256" key="4">
    <source>
        <dbReference type="ARBA" id="ARBA00023242"/>
    </source>
</evidence>
<feature type="non-terminal residue" evidence="7">
    <location>
        <position position="597"/>
    </location>
</feature>
<feature type="region of interest" description="Disordered" evidence="5">
    <location>
        <begin position="567"/>
        <end position="597"/>
    </location>
</feature>
<dbReference type="Proteomes" id="UP000478052">
    <property type="component" value="Unassembled WGS sequence"/>
</dbReference>
<comment type="subcellular location">
    <subcellularLocation>
        <location evidence="1">Nucleus</location>
    </subcellularLocation>
</comment>
<dbReference type="GO" id="GO:0000124">
    <property type="term" value="C:SAGA complex"/>
    <property type="evidence" value="ECO:0007669"/>
    <property type="project" value="InterPro"/>
</dbReference>
<evidence type="ECO:0000256" key="5">
    <source>
        <dbReference type="SAM" id="MobiDB-lite"/>
    </source>
</evidence>
<evidence type="ECO:0000256" key="1">
    <source>
        <dbReference type="ARBA" id="ARBA00004123"/>
    </source>
</evidence>
<dbReference type="OrthoDB" id="6611319at2759"/>
<evidence type="ECO:0000259" key="6">
    <source>
        <dbReference type="Pfam" id="PF07524"/>
    </source>
</evidence>
<gene>
    <name evidence="7" type="ORF">FWK35_00008150</name>
</gene>
<evidence type="ECO:0000256" key="2">
    <source>
        <dbReference type="ARBA" id="ARBA00023015"/>
    </source>
</evidence>
<dbReference type="AlphaFoldDB" id="A0A6G0YZG5"/>
<dbReference type="InterPro" id="IPR006565">
    <property type="entry name" value="BTP"/>
</dbReference>
<keyword evidence="4" id="KW-0539">Nucleus</keyword>
<feature type="compositionally biased region" description="Polar residues" evidence="5">
    <location>
        <begin position="81"/>
        <end position="104"/>
    </location>
</feature>
<dbReference type="GO" id="GO:0003713">
    <property type="term" value="F:transcription coactivator activity"/>
    <property type="evidence" value="ECO:0007669"/>
    <property type="project" value="TreeGrafter"/>
</dbReference>
<feature type="compositionally biased region" description="Acidic residues" evidence="5">
    <location>
        <begin position="71"/>
        <end position="80"/>
    </location>
</feature>
<feature type="compositionally biased region" description="Polar residues" evidence="5">
    <location>
        <begin position="266"/>
        <end position="280"/>
    </location>
</feature>
<feature type="compositionally biased region" description="Polar residues" evidence="5">
    <location>
        <begin position="7"/>
        <end position="23"/>
    </location>
</feature>
<dbReference type="Pfam" id="PF07524">
    <property type="entry name" value="Bromo_TP"/>
    <property type="match status" value="1"/>
</dbReference>
<keyword evidence="8" id="KW-1185">Reference proteome</keyword>
<feature type="compositionally biased region" description="Acidic residues" evidence="5">
    <location>
        <begin position="24"/>
        <end position="38"/>
    </location>
</feature>
<proteinExistence type="predicted"/>
<evidence type="ECO:0000313" key="7">
    <source>
        <dbReference type="EMBL" id="KAF0763461.1"/>
    </source>
</evidence>
<dbReference type="EMBL" id="VUJU01001877">
    <property type="protein sequence ID" value="KAF0763461.1"/>
    <property type="molecule type" value="Genomic_DNA"/>
</dbReference>
<feature type="region of interest" description="Disordered" evidence="5">
    <location>
        <begin position="71"/>
        <end position="109"/>
    </location>
</feature>
<evidence type="ECO:0000256" key="3">
    <source>
        <dbReference type="ARBA" id="ARBA00023163"/>
    </source>
</evidence>
<feature type="region of interest" description="Disordered" evidence="5">
    <location>
        <begin position="1"/>
        <end position="42"/>
    </location>
</feature>
<feature type="compositionally biased region" description="Polar residues" evidence="5">
    <location>
        <begin position="587"/>
        <end position="597"/>
    </location>
</feature>
<protein>
    <submittedName>
        <fullName evidence="7">Nuclear polyadenylated RNA-binding protein 3-like</fullName>
    </submittedName>
</protein>
<dbReference type="PANTHER" id="PTHR28598:SF1">
    <property type="entry name" value="STAGA COMPLEX 65 SUBUNIT GAMMA"/>
    <property type="match status" value="1"/>
</dbReference>
<comment type="caution">
    <text evidence="7">The sequence shown here is derived from an EMBL/GenBank/DDBJ whole genome shotgun (WGS) entry which is preliminary data.</text>
</comment>
<dbReference type="InterPro" id="IPR039460">
    <property type="entry name" value="SUPT7L/Spt7"/>
</dbReference>